<dbReference type="SUPFAM" id="SSF52087">
    <property type="entry name" value="CRAL/TRIO domain"/>
    <property type="match status" value="1"/>
</dbReference>
<dbReference type="InterPro" id="IPR036598">
    <property type="entry name" value="GOLD_dom_sf"/>
</dbReference>
<gene>
    <name evidence="4" type="primary">CSON007951</name>
</gene>
<organism evidence="4">
    <name type="scientific">Culicoides sonorensis</name>
    <name type="common">Biting midge</name>
    <dbReference type="NCBI Taxonomy" id="179676"/>
    <lineage>
        <taxon>Eukaryota</taxon>
        <taxon>Metazoa</taxon>
        <taxon>Ecdysozoa</taxon>
        <taxon>Arthropoda</taxon>
        <taxon>Hexapoda</taxon>
        <taxon>Insecta</taxon>
        <taxon>Pterygota</taxon>
        <taxon>Neoptera</taxon>
        <taxon>Endopterygota</taxon>
        <taxon>Diptera</taxon>
        <taxon>Nematocera</taxon>
        <taxon>Chironomoidea</taxon>
        <taxon>Ceratopogonidae</taxon>
        <taxon>Ceratopogoninae</taxon>
        <taxon>Culicoides</taxon>
        <taxon>Monoculicoides</taxon>
    </lineage>
</organism>
<dbReference type="VEuPathDB" id="VectorBase:CSON007951"/>
<dbReference type="SUPFAM" id="SSF46938">
    <property type="entry name" value="CRAL/TRIO N-terminal domain"/>
    <property type="match status" value="1"/>
</dbReference>
<dbReference type="AlphaFoldDB" id="A0A336LKE0"/>
<sequence>MSACVLIRILMKMAPTDMIPEAVIQKPRELWEHPWSTKGERCPAYERRFPTCPQMPIVLDCEVMHDIESDNGAKRETKRRCKLAVEAPYLFKKVIGVDVAYFFQTNFLDMRARTLSIEATNETFSSRVEIFEKCRYYAHPDNPNWTCFDQTATLDIKNFFGFEHSMEKMGMKQYTQLILKGKEIIEFFIKELEQEGITHVDKWVDPVGTETPVIEEKKENQNETQVPVDQEKSLKEFLDADYILKYLGQLSPLQESRLVQLRQRLEEESELNKIPDYPTLLRFLRARDFSIDKSAAMLLDSLKWREQHRVDHLLDEYRMPSVLTKHFPGGWHEFDKDGRPLYILRLGHMDVKGLLKSIGEDGLLKLTLHICEEGLRKMQEQTNRQEKPIWSWCLLVDLEGLSMRHLWRPGVKALLRIIEVVEQNYPETMGRVLIVRAPRVFPILWTIVSAFIHENTRQKFLFFGGPDCLHIEDGLELYMPVDKIPDFLGGPCTTLIHEGGLVPKSLYRNESVDEHDGGHHDHNGLYQTQNLTPGQLFELMIKNSDPKSVITWDFDCTKADVLFTIYHTDKELPNDLGDSYSSIFDLSGFEEGVNYTKVEQTITCHPKESCQGSHEMMSHGTYILQWQLPPGSTTGAQLMYFYEILSSANYKGSMTSLQSAMSIASSQQSR</sequence>
<dbReference type="Pfam" id="PF00650">
    <property type="entry name" value="CRAL_TRIO"/>
    <property type="match status" value="1"/>
</dbReference>
<dbReference type="OMA" id="AEWTCFD"/>
<dbReference type="GO" id="GO:0005737">
    <property type="term" value="C:cytoplasm"/>
    <property type="evidence" value="ECO:0007669"/>
    <property type="project" value="TreeGrafter"/>
</dbReference>
<dbReference type="InterPro" id="IPR006797">
    <property type="entry name" value="PRELI/MSF1_dom"/>
</dbReference>
<accession>A0A336LKE0</accession>
<dbReference type="InterPro" id="IPR011074">
    <property type="entry name" value="CRAL/TRIO_N_dom"/>
</dbReference>
<proteinExistence type="predicted"/>
<evidence type="ECO:0000259" key="1">
    <source>
        <dbReference type="PROSITE" id="PS50191"/>
    </source>
</evidence>
<dbReference type="InterPro" id="IPR051064">
    <property type="entry name" value="SEC14/CRAL-TRIO_domain"/>
</dbReference>
<dbReference type="CDD" id="cd00170">
    <property type="entry name" value="SEC14"/>
    <property type="match status" value="1"/>
</dbReference>
<dbReference type="Pfam" id="PF03765">
    <property type="entry name" value="CRAL_TRIO_N"/>
    <property type="match status" value="1"/>
</dbReference>
<dbReference type="SMART" id="SM00516">
    <property type="entry name" value="SEC14"/>
    <property type="match status" value="1"/>
</dbReference>
<evidence type="ECO:0000259" key="2">
    <source>
        <dbReference type="PROSITE" id="PS50904"/>
    </source>
</evidence>
<dbReference type="SMART" id="SM01100">
    <property type="entry name" value="CRAL_TRIO_N"/>
    <property type="match status" value="1"/>
</dbReference>
<dbReference type="InterPro" id="IPR036865">
    <property type="entry name" value="CRAL-TRIO_dom_sf"/>
</dbReference>
<dbReference type="InterPro" id="IPR001251">
    <property type="entry name" value="CRAL-TRIO_dom"/>
</dbReference>
<reference evidence="4" key="2">
    <citation type="submission" date="2018-07" db="EMBL/GenBank/DDBJ databases">
        <authorList>
            <person name="Quirk P.G."/>
            <person name="Krulwich T.A."/>
        </authorList>
    </citation>
    <scope>NUCLEOTIDE SEQUENCE</scope>
</reference>
<reference evidence="3" key="1">
    <citation type="submission" date="2018-04" db="EMBL/GenBank/DDBJ databases">
        <authorList>
            <person name="Go L.Y."/>
            <person name="Mitchell J.A."/>
        </authorList>
    </citation>
    <scope>NUCLEOTIDE SEQUENCE</scope>
    <source>
        <tissue evidence="3">Whole organism</tissue>
    </source>
</reference>
<dbReference type="PANTHER" id="PTHR23324">
    <property type="entry name" value="SEC14 RELATED PROTEIN"/>
    <property type="match status" value="1"/>
</dbReference>
<dbReference type="PROSITE" id="PS50191">
    <property type="entry name" value="CRAL_TRIO"/>
    <property type="match status" value="1"/>
</dbReference>
<dbReference type="Pfam" id="PF04707">
    <property type="entry name" value="PRELI"/>
    <property type="match status" value="1"/>
</dbReference>
<feature type="domain" description="PRELI/MSF1" evidence="2">
    <location>
        <begin position="22"/>
        <end position="197"/>
    </location>
</feature>
<dbReference type="EMBL" id="UFQS01000002">
    <property type="protein sequence ID" value="SSW96732.1"/>
    <property type="molecule type" value="Genomic_DNA"/>
</dbReference>
<dbReference type="Gene3D" id="2.60.120.680">
    <property type="entry name" value="GOLD domain"/>
    <property type="match status" value="1"/>
</dbReference>
<evidence type="ECO:0000313" key="3">
    <source>
        <dbReference type="EMBL" id="SSW96732.1"/>
    </source>
</evidence>
<evidence type="ECO:0000313" key="4">
    <source>
        <dbReference type="EMBL" id="SSX17119.1"/>
    </source>
</evidence>
<dbReference type="Gene3D" id="3.40.525.10">
    <property type="entry name" value="CRAL-TRIO lipid binding domain"/>
    <property type="match status" value="1"/>
</dbReference>
<dbReference type="PANTHER" id="PTHR23324:SF66">
    <property type="entry name" value="PROTEIN REAL-TIME"/>
    <property type="match status" value="1"/>
</dbReference>
<name>A0A336LKE0_CULSO</name>
<dbReference type="EMBL" id="UFQT01000002">
    <property type="protein sequence ID" value="SSX17119.1"/>
    <property type="molecule type" value="Genomic_DNA"/>
</dbReference>
<feature type="domain" description="CRAL-TRIO" evidence="1">
    <location>
        <begin position="319"/>
        <end position="496"/>
    </location>
</feature>
<dbReference type="PROSITE" id="PS50904">
    <property type="entry name" value="PRELI_MSF1"/>
    <property type="match status" value="1"/>
</dbReference>
<dbReference type="InterPro" id="IPR036273">
    <property type="entry name" value="CRAL/TRIO_N_dom_sf"/>
</dbReference>
<protein>
    <submittedName>
        <fullName evidence="4">CSON007951 protein</fullName>
    </submittedName>
</protein>
<dbReference type="SUPFAM" id="SSF101576">
    <property type="entry name" value="Supernatant protein factor (SPF), C-terminal domain"/>
    <property type="match status" value="1"/>
</dbReference>